<dbReference type="PRINTS" id="PR00111">
    <property type="entry name" value="ABHYDROLASE"/>
</dbReference>
<dbReference type="PANTHER" id="PTHR43798:SF5">
    <property type="entry name" value="MONOACYLGLYCEROL LIPASE ABHD6"/>
    <property type="match status" value="1"/>
</dbReference>
<name>A0ABZ2JUM2_9BACT</name>
<dbReference type="RefSeq" id="WP_394840776.1">
    <property type="nucleotide sequence ID" value="NZ_CP089982.1"/>
</dbReference>
<evidence type="ECO:0000259" key="1">
    <source>
        <dbReference type="Pfam" id="PF00561"/>
    </source>
</evidence>
<accession>A0ABZ2JUM2</accession>
<dbReference type="Gene3D" id="3.40.50.1820">
    <property type="entry name" value="alpha/beta hydrolase"/>
    <property type="match status" value="1"/>
</dbReference>
<dbReference type="InterPro" id="IPR000073">
    <property type="entry name" value="AB_hydrolase_1"/>
</dbReference>
<keyword evidence="3" id="KW-1185">Reference proteome</keyword>
<sequence length="301" mass="33647">MGAVAKLLLASTNRAVAYRAGLRRKKIEVNGYWVHYYEGGHGDTLVLLHGLADDKSSFLRTAQALTRDWHVILPDLTGHGENEFIPERDHTVRGHVTDLHAFIEAMRLDRFHIGGNSMGGHVSLAYAIHHPDRVRSLILVNAPGLDLDEHVVYTGFGSRMKSLEDLHGVLDRVYHKRPKLPGFLLRHLMNETNNALEKINTMARVVREGPDHSLGDRVGEISVPTLILWGKHDPVVRMNVAEAYRERIRDSKLVVFDDASHSPQLEIPKRIGAGIKEFLANLREAAQPDAAAPAAHQETRV</sequence>
<gene>
    <name evidence="2" type="ORF">LZC95_27340</name>
</gene>
<evidence type="ECO:0000313" key="3">
    <source>
        <dbReference type="Proteomes" id="UP001379533"/>
    </source>
</evidence>
<reference evidence="2 3" key="1">
    <citation type="submission" date="2021-12" db="EMBL/GenBank/DDBJ databases">
        <title>Discovery of the Pendulisporaceae a myxobacterial family with distinct sporulation behavior and unique specialized metabolism.</title>
        <authorList>
            <person name="Garcia R."/>
            <person name="Popoff A."/>
            <person name="Bader C.D."/>
            <person name="Loehr J."/>
            <person name="Walesch S."/>
            <person name="Walt C."/>
            <person name="Boldt J."/>
            <person name="Bunk B."/>
            <person name="Haeckl F.J.F.P.J."/>
            <person name="Gunesch A.P."/>
            <person name="Birkelbach J."/>
            <person name="Nuebel U."/>
            <person name="Pietschmann T."/>
            <person name="Bach T."/>
            <person name="Mueller R."/>
        </authorList>
    </citation>
    <scope>NUCLEOTIDE SEQUENCE [LARGE SCALE GENOMIC DNA]</scope>
    <source>
        <strain evidence="2 3">MSr12523</strain>
    </source>
</reference>
<feature type="domain" description="AB hydrolase-1" evidence="1">
    <location>
        <begin position="213"/>
        <end position="266"/>
    </location>
</feature>
<dbReference type="SUPFAM" id="SSF53474">
    <property type="entry name" value="alpha/beta-Hydrolases"/>
    <property type="match status" value="1"/>
</dbReference>
<dbReference type="Pfam" id="PF00561">
    <property type="entry name" value="Abhydrolase_1"/>
    <property type="match status" value="2"/>
</dbReference>
<dbReference type="InterPro" id="IPR029058">
    <property type="entry name" value="AB_hydrolase_fold"/>
</dbReference>
<protein>
    <submittedName>
        <fullName evidence="2">Alpha/beta hydrolase</fullName>
    </submittedName>
</protein>
<proteinExistence type="predicted"/>
<organism evidence="2 3">
    <name type="scientific">Pendulispora brunnea</name>
    <dbReference type="NCBI Taxonomy" id="2905690"/>
    <lineage>
        <taxon>Bacteria</taxon>
        <taxon>Pseudomonadati</taxon>
        <taxon>Myxococcota</taxon>
        <taxon>Myxococcia</taxon>
        <taxon>Myxococcales</taxon>
        <taxon>Sorangiineae</taxon>
        <taxon>Pendulisporaceae</taxon>
        <taxon>Pendulispora</taxon>
    </lineage>
</organism>
<dbReference type="GO" id="GO:0016787">
    <property type="term" value="F:hydrolase activity"/>
    <property type="evidence" value="ECO:0007669"/>
    <property type="project" value="UniProtKB-KW"/>
</dbReference>
<feature type="domain" description="AB hydrolase-1" evidence="1">
    <location>
        <begin position="44"/>
        <end position="149"/>
    </location>
</feature>
<evidence type="ECO:0000313" key="2">
    <source>
        <dbReference type="EMBL" id="WXA90163.1"/>
    </source>
</evidence>
<keyword evidence="2" id="KW-0378">Hydrolase</keyword>
<dbReference type="InterPro" id="IPR050266">
    <property type="entry name" value="AB_hydrolase_sf"/>
</dbReference>
<dbReference type="PANTHER" id="PTHR43798">
    <property type="entry name" value="MONOACYLGLYCEROL LIPASE"/>
    <property type="match status" value="1"/>
</dbReference>
<dbReference type="Proteomes" id="UP001379533">
    <property type="component" value="Chromosome"/>
</dbReference>
<dbReference type="EMBL" id="CP089982">
    <property type="protein sequence ID" value="WXA90163.1"/>
    <property type="molecule type" value="Genomic_DNA"/>
</dbReference>